<dbReference type="InterPro" id="IPR023296">
    <property type="entry name" value="Glyco_hydro_beta-prop_sf"/>
</dbReference>
<dbReference type="Proteomes" id="UP001501195">
    <property type="component" value="Unassembled WGS sequence"/>
</dbReference>
<organism evidence="1 2">
    <name type="scientific">Kineococcus glutinatus</name>
    <dbReference type="NCBI Taxonomy" id="1070872"/>
    <lineage>
        <taxon>Bacteria</taxon>
        <taxon>Bacillati</taxon>
        <taxon>Actinomycetota</taxon>
        <taxon>Actinomycetes</taxon>
        <taxon>Kineosporiales</taxon>
        <taxon>Kineosporiaceae</taxon>
        <taxon>Kineococcus</taxon>
    </lineage>
</organism>
<reference evidence="2" key="1">
    <citation type="journal article" date="2019" name="Int. J. Syst. Evol. Microbiol.">
        <title>The Global Catalogue of Microorganisms (GCM) 10K type strain sequencing project: providing services to taxonomists for standard genome sequencing and annotation.</title>
        <authorList>
            <consortium name="The Broad Institute Genomics Platform"/>
            <consortium name="The Broad Institute Genome Sequencing Center for Infectious Disease"/>
            <person name="Wu L."/>
            <person name="Ma J."/>
        </authorList>
    </citation>
    <scope>NUCLEOTIDE SEQUENCE [LARGE SCALE GENOMIC DNA]</scope>
    <source>
        <strain evidence="2">JCM 18126</strain>
    </source>
</reference>
<evidence type="ECO:0000313" key="1">
    <source>
        <dbReference type="EMBL" id="GAA4979615.1"/>
    </source>
</evidence>
<dbReference type="SUPFAM" id="SSF75005">
    <property type="entry name" value="Arabinanase/levansucrase/invertase"/>
    <property type="match status" value="1"/>
</dbReference>
<name>A0ABP9HW35_9ACTN</name>
<dbReference type="EMBL" id="BAABIL010000285">
    <property type="protein sequence ID" value="GAA4979615.1"/>
    <property type="molecule type" value="Genomic_DNA"/>
</dbReference>
<dbReference type="Gene3D" id="2.115.10.20">
    <property type="entry name" value="Glycosyl hydrolase domain, family 43"/>
    <property type="match status" value="1"/>
</dbReference>
<comment type="caution">
    <text evidence="1">The sequence shown here is derived from an EMBL/GenBank/DDBJ whole genome shotgun (WGS) entry which is preliminary data.</text>
</comment>
<keyword evidence="2" id="KW-1185">Reference proteome</keyword>
<sequence length="289" mass="30675">MPAPRPGTHPHTVVAPAPGTGPGFWAGAPSSAPLPGGGVALAWRERRGHDGTDRNVLAVSADGVAFEEVGRLESARFGARWVERPTLLRTPAGRWRLYACCASPSGPQWWIEVLEADDLPGLVDAPSRRVLEPVPSQGPVAVKDPVVQVREGIWTAWVCCHLLDVPGAEDRMRTDVATSTDGLTWTWRGTALAGTPGAWDARGARITCVLPDGTALYDGRASREENWFERSGVAAPGPGGRLRPAPGGPVDVRYVDVLPLPGGGARLYYEARTPDGSHELRTELAPVGA</sequence>
<dbReference type="RefSeq" id="WP_345712361.1">
    <property type="nucleotide sequence ID" value="NZ_BAABIL010000285.1"/>
</dbReference>
<accession>A0ABP9HW35</accession>
<proteinExistence type="predicted"/>
<gene>
    <name evidence="1" type="ORF">GCM10023225_19940</name>
</gene>
<evidence type="ECO:0000313" key="2">
    <source>
        <dbReference type="Proteomes" id="UP001501195"/>
    </source>
</evidence>
<protein>
    <recommendedName>
        <fullName evidence="3">Exo-alpha-sialidase</fullName>
    </recommendedName>
</protein>
<evidence type="ECO:0008006" key="3">
    <source>
        <dbReference type="Google" id="ProtNLM"/>
    </source>
</evidence>